<accession>A0A344TRH2</accession>
<dbReference type="EMBL" id="CP030850">
    <property type="protein sequence ID" value="AXE21243.1"/>
    <property type="molecule type" value="Genomic_DNA"/>
</dbReference>
<feature type="domain" description="Peptidase C39" evidence="11">
    <location>
        <begin position="8"/>
        <end position="129"/>
    </location>
</feature>
<evidence type="ECO:0000256" key="4">
    <source>
        <dbReference type="ARBA" id="ARBA00022719"/>
    </source>
</evidence>
<dbReference type="InterPro" id="IPR036249">
    <property type="entry name" value="Thioredoxin-like_sf"/>
</dbReference>
<dbReference type="GO" id="GO:0008233">
    <property type="term" value="F:peptidase activity"/>
    <property type="evidence" value="ECO:0007669"/>
    <property type="project" value="InterPro"/>
</dbReference>
<evidence type="ECO:0000256" key="7">
    <source>
        <dbReference type="ARBA" id="ARBA00023136"/>
    </source>
</evidence>
<dbReference type="Pfam" id="PF03412">
    <property type="entry name" value="Peptidase_C39"/>
    <property type="match status" value="1"/>
</dbReference>
<feature type="transmembrane region" description="Helical" evidence="10">
    <location>
        <begin position="260"/>
        <end position="277"/>
    </location>
</feature>
<dbReference type="CDD" id="cd12921">
    <property type="entry name" value="VKOR_4"/>
    <property type="match status" value="1"/>
</dbReference>
<dbReference type="Pfam" id="PF13462">
    <property type="entry name" value="Thioredoxin_4"/>
    <property type="match status" value="1"/>
</dbReference>
<evidence type="ECO:0000313" key="13">
    <source>
        <dbReference type="Proteomes" id="UP000251993"/>
    </source>
</evidence>
<protein>
    <submittedName>
        <fullName evidence="12">Peptidase C39 bacteriocin processing</fullName>
    </submittedName>
</protein>
<dbReference type="AlphaFoldDB" id="A0A344TRH2"/>
<dbReference type="Gene3D" id="3.90.70.10">
    <property type="entry name" value="Cysteine proteinases"/>
    <property type="match status" value="1"/>
</dbReference>
<keyword evidence="5 10" id="KW-1133">Transmembrane helix</keyword>
<dbReference type="CDD" id="cd02972">
    <property type="entry name" value="DsbA_family"/>
    <property type="match status" value="1"/>
</dbReference>
<keyword evidence="13" id="KW-1185">Reference proteome</keyword>
<dbReference type="GO" id="GO:0016491">
    <property type="term" value="F:oxidoreductase activity"/>
    <property type="evidence" value="ECO:0007669"/>
    <property type="project" value="UniProtKB-KW"/>
</dbReference>
<keyword evidence="7 10" id="KW-0472">Membrane</keyword>
<reference evidence="12 13" key="1">
    <citation type="submission" date="2018-07" db="EMBL/GenBank/DDBJ databases">
        <title>Genome sequencing of Runella.</title>
        <authorList>
            <person name="Baek M.-G."/>
            <person name="Yi H."/>
        </authorList>
    </citation>
    <scope>NUCLEOTIDE SEQUENCE [LARGE SCALE GENOMIC DNA]</scope>
    <source>
        <strain evidence="12 13">HYN0085</strain>
    </source>
</reference>
<feature type="transmembrane region" description="Helical" evidence="10">
    <location>
        <begin position="176"/>
        <end position="195"/>
    </location>
</feature>
<keyword evidence="9" id="KW-0676">Redox-active center</keyword>
<evidence type="ECO:0000256" key="6">
    <source>
        <dbReference type="ARBA" id="ARBA00023002"/>
    </source>
</evidence>
<dbReference type="InterPro" id="IPR012932">
    <property type="entry name" value="VKOR"/>
</dbReference>
<dbReference type="GO" id="GO:0005524">
    <property type="term" value="F:ATP binding"/>
    <property type="evidence" value="ECO:0007669"/>
    <property type="project" value="InterPro"/>
</dbReference>
<evidence type="ECO:0000256" key="9">
    <source>
        <dbReference type="ARBA" id="ARBA00023284"/>
    </source>
</evidence>
<feature type="transmembrane region" description="Helical" evidence="10">
    <location>
        <begin position="229"/>
        <end position="248"/>
    </location>
</feature>
<gene>
    <name evidence="12" type="ORF">DR864_27625</name>
</gene>
<evidence type="ECO:0000259" key="11">
    <source>
        <dbReference type="PROSITE" id="PS50990"/>
    </source>
</evidence>
<dbReference type="Proteomes" id="UP000251993">
    <property type="component" value="Chromosome"/>
</dbReference>
<evidence type="ECO:0000313" key="12">
    <source>
        <dbReference type="EMBL" id="AXE21243.1"/>
    </source>
</evidence>
<evidence type="ECO:0000256" key="10">
    <source>
        <dbReference type="SAM" id="Phobius"/>
    </source>
</evidence>
<evidence type="ECO:0000256" key="5">
    <source>
        <dbReference type="ARBA" id="ARBA00022989"/>
    </source>
</evidence>
<sequence length="544" mass="60951">MINLTSHSFTERENLLGVAWTYLRSLQPSVTLTTLRNTLEQHPDYPSLLSLGDTLDRYHIENAALRIDAEQLALLQVPYIAHLHTHGGTFVLVERATDETFIYRNEKGKRITEAREDFLKRWSGVVFIAEPTEASGEKDYAAKHRQEQLESLRWPLIIAGFVLLTIAGIFQSPNLSTGALLGLKAIGVLLTALLLSVQYGKPNDFTDSLCHLNNHTDCNHILTSPAAKITPWLGWSEVGFFYFMGGWISLTLNPSPNGEGFNILVILSMLALPYTFWSIWYQWRVAKQWCPLCVAVQVVIWVEYLSSLLTLKGEINMFPLWGRTLAGIGGLAVAFALPILLWLIIKPLLQKSQEAERWRGELRRFKNNPAIFNALLAKQKQMPPVPADLQPIILGNPAAEHTITMVTNPYCGPCANAHLQLEEVLAENPQVKAQIVFTVCHDSDGRKTKVAKHMMALGSTHEKLEDGIAAWYAQAKKDYDTWAKAYPADTSNIPENVIAAHCAWTQKADIQATPTFFVDGYEVPQVFGLVQSANMLTHWEQKIA</sequence>
<dbReference type="Gene3D" id="3.40.30.10">
    <property type="entry name" value="Glutaredoxin"/>
    <property type="match status" value="1"/>
</dbReference>
<feature type="transmembrane region" description="Helical" evidence="10">
    <location>
        <begin position="289"/>
        <end position="309"/>
    </location>
</feature>
<evidence type="ECO:0000256" key="2">
    <source>
        <dbReference type="ARBA" id="ARBA00006214"/>
    </source>
</evidence>
<comment type="subcellular location">
    <subcellularLocation>
        <location evidence="1">Membrane</location>
        <topology evidence="1">Multi-pass membrane protein</topology>
    </subcellularLocation>
</comment>
<dbReference type="GO" id="GO:0016020">
    <property type="term" value="C:membrane"/>
    <property type="evidence" value="ECO:0007669"/>
    <property type="project" value="UniProtKB-SubCell"/>
</dbReference>
<dbReference type="InterPro" id="IPR038354">
    <property type="entry name" value="VKOR_sf"/>
</dbReference>
<comment type="similarity">
    <text evidence="2">Belongs to the VKOR family.</text>
</comment>
<dbReference type="SUPFAM" id="SSF52833">
    <property type="entry name" value="Thioredoxin-like"/>
    <property type="match status" value="1"/>
</dbReference>
<dbReference type="RefSeq" id="WP_114070004.1">
    <property type="nucleotide sequence ID" value="NZ_CP030850.1"/>
</dbReference>
<organism evidence="12 13">
    <name type="scientific">Runella rosea</name>
    <dbReference type="NCBI Taxonomy" id="2259595"/>
    <lineage>
        <taxon>Bacteria</taxon>
        <taxon>Pseudomonadati</taxon>
        <taxon>Bacteroidota</taxon>
        <taxon>Cytophagia</taxon>
        <taxon>Cytophagales</taxon>
        <taxon>Spirosomataceae</taxon>
        <taxon>Runella</taxon>
    </lineage>
</organism>
<dbReference type="Pfam" id="PF07884">
    <property type="entry name" value="VKOR"/>
    <property type="match status" value="1"/>
</dbReference>
<dbReference type="InterPro" id="IPR012336">
    <property type="entry name" value="Thioredoxin-like_fold"/>
</dbReference>
<dbReference type="Gene3D" id="1.20.1440.130">
    <property type="entry name" value="VKOR domain"/>
    <property type="match status" value="1"/>
</dbReference>
<feature type="transmembrane region" description="Helical" evidence="10">
    <location>
        <begin position="152"/>
        <end position="170"/>
    </location>
</feature>
<dbReference type="PROSITE" id="PS50990">
    <property type="entry name" value="PEPTIDASE_C39"/>
    <property type="match status" value="1"/>
</dbReference>
<feature type="transmembrane region" description="Helical" evidence="10">
    <location>
        <begin position="321"/>
        <end position="345"/>
    </location>
</feature>
<proteinExistence type="inferred from homology"/>
<evidence type="ECO:0000256" key="3">
    <source>
        <dbReference type="ARBA" id="ARBA00022692"/>
    </source>
</evidence>
<name>A0A344TRH2_9BACT</name>
<dbReference type="KEGG" id="run:DR864_27625"/>
<evidence type="ECO:0000256" key="8">
    <source>
        <dbReference type="ARBA" id="ARBA00023157"/>
    </source>
</evidence>
<dbReference type="OrthoDB" id="1100563at2"/>
<dbReference type="GO" id="GO:0006508">
    <property type="term" value="P:proteolysis"/>
    <property type="evidence" value="ECO:0007669"/>
    <property type="project" value="InterPro"/>
</dbReference>
<keyword evidence="4" id="KW-0874">Quinone</keyword>
<keyword evidence="3 10" id="KW-0812">Transmembrane</keyword>
<keyword evidence="8" id="KW-1015">Disulfide bond</keyword>
<keyword evidence="6" id="KW-0560">Oxidoreductase</keyword>
<dbReference type="InterPro" id="IPR005074">
    <property type="entry name" value="Peptidase_C39"/>
</dbReference>
<dbReference type="GO" id="GO:0048038">
    <property type="term" value="F:quinone binding"/>
    <property type="evidence" value="ECO:0007669"/>
    <property type="project" value="UniProtKB-KW"/>
</dbReference>
<evidence type="ECO:0000256" key="1">
    <source>
        <dbReference type="ARBA" id="ARBA00004141"/>
    </source>
</evidence>